<gene>
    <name evidence="2" type="ORF">ACFVKH_13880</name>
</gene>
<protein>
    <submittedName>
        <fullName evidence="2">Zf-TFIIB domain-containing protein</fullName>
    </submittedName>
</protein>
<evidence type="ECO:0000259" key="1">
    <source>
        <dbReference type="Pfam" id="PF13453"/>
    </source>
</evidence>
<dbReference type="InterPro" id="IPR027392">
    <property type="entry name" value="TF_Znf"/>
</dbReference>
<evidence type="ECO:0000313" key="2">
    <source>
        <dbReference type="EMBL" id="MFE4107377.1"/>
    </source>
</evidence>
<dbReference type="EMBL" id="JBHZOL010000086">
    <property type="protein sequence ID" value="MFE4107377.1"/>
    <property type="molecule type" value="Genomic_DNA"/>
</dbReference>
<evidence type="ECO:0000313" key="3">
    <source>
        <dbReference type="Proteomes" id="UP001600165"/>
    </source>
</evidence>
<dbReference type="Pfam" id="PF13453">
    <property type="entry name" value="Zn_ribbon_TFIIB"/>
    <property type="match status" value="1"/>
</dbReference>
<sequence>MAAEVVEFCYYCDRLTIGKETVSVECPKQKGVSLVEGQLSAGPTAYGCPQCQGNWIAPEHYSQWQASQPQPPPPQAVKVAPSMLDLDFEPAELDNRAALCPDCSHYLVRAKVNLKHAAFYVERCPNCKGFWCDRGEWQVLQQLDLHTHLESLFSSEWQNRVRTLEQAERERQATVEKLGSDLAYQVFQLAEKLENHPNGDFGVAYLMRRFNSE</sequence>
<comment type="caution">
    <text evidence="2">The sequence shown here is derived from an EMBL/GenBank/DDBJ whole genome shotgun (WGS) entry which is preliminary data.</text>
</comment>
<dbReference type="Proteomes" id="UP001600165">
    <property type="component" value="Unassembled WGS sequence"/>
</dbReference>
<proteinExistence type="predicted"/>
<keyword evidence="3" id="KW-1185">Reference proteome</keyword>
<feature type="domain" description="Transcription factor zinc-finger" evidence="1">
    <location>
        <begin position="100"/>
        <end position="137"/>
    </location>
</feature>
<reference evidence="2 3" key="1">
    <citation type="submission" date="2024-10" db="EMBL/GenBank/DDBJ databases">
        <authorList>
            <person name="Ratan Roy A."/>
            <person name="Morales Sandoval P.H."/>
            <person name="De Los Santos Villalobos S."/>
            <person name="Chakraborty S."/>
            <person name="Mukherjee J."/>
        </authorList>
    </citation>
    <scope>NUCLEOTIDE SEQUENCE [LARGE SCALE GENOMIC DNA]</scope>
    <source>
        <strain evidence="2 3">S1</strain>
    </source>
</reference>
<accession>A0ABW6II80</accession>
<dbReference type="RefSeq" id="WP_377966030.1">
    <property type="nucleotide sequence ID" value="NZ_JBHZOL010000086.1"/>
</dbReference>
<organism evidence="2 3">
    <name type="scientific">Almyronema epifaneia S1</name>
    <dbReference type="NCBI Taxonomy" id="2991925"/>
    <lineage>
        <taxon>Bacteria</taxon>
        <taxon>Bacillati</taxon>
        <taxon>Cyanobacteriota</taxon>
        <taxon>Cyanophyceae</taxon>
        <taxon>Nodosilineales</taxon>
        <taxon>Nodosilineaceae</taxon>
        <taxon>Almyronema</taxon>
        <taxon>Almyronema epifaneia</taxon>
    </lineage>
</organism>
<name>A0ABW6II80_9CYAN</name>